<accession>A0AA35Y558</accession>
<feature type="signal peptide" evidence="1">
    <location>
        <begin position="1"/>
        <end position="34"/>
    </location>
</feature>
<protein>
    <recommendedName>
        <fullName evidence="4">Tripartite tricarboxylate transporter substrate binding protein</fullName>
    </recommendedName>
</protein>
<keyword evidence="3" id="KW-1185">Reference proteome</keyword>
<name>A0AA35Y558_9PROT</name>
<dbReference type="RefSeq" id="WP_289841480.1">
    <property type="nucleotide sequence ID" value="NZ_CATKSH010000021.1"/>
</dbReference>
<dbReference type="AlphaFoldDB" id="A0AA35Y558"/>
<evidence type="ECO:0008006" key="4">
    <source>
        <dbReference type="Google" id="ProtNLM"/>
    </source>
</evidence>
<proteinExistence type="predicted"/>
<evidence type="ECO:0000313" key="2">
    <source>
        <dbReference type="EMBL" id="CAI9121726.1"/>
    </source>
</evidence>
<dbReference type="InterPro" id="IPR006311">
    <property type="entry name" value="TAT_signal"/>
</dbReference>
<dbReference type="PROSITE" id="PS51318">
    <property type="entry name" value="TAT"/>
    <property type="match status" value="1"/>
</dbReference>
<organism evidence="2 3">
    <name type="scientific">Brytella acorum</name>
    <dbReference type="NCBI Taxonomy" id="2959299"/>
    <lineage>
        <taxon>Bacteria</taxon>
        <taxon>Pseudomonadati</taxon>
        <taxon>Pseudomonadota</taxon>
        <taxon>Alphaproteobacteria</taxon>
        <taxon>Acetobacterales</taxon>
        <taxon>Acetobacteraceae</taxon>
        <taxon>Brytella</taxon>
    </lineage>
</organism>
<sequence>MPGAETMRGLTRRGLVRAFGGAAMLGVASGRAHAAVALDIGDDNAASDSARPTIIVGGAPGTVPGQLGPLLARTLASSLSGGMPLSTNPDIGRDGVTAANAFDIGSFGDGSTSLLVPGAAVIAAMCADQRVHFDYTRWVPILMASAPVVTLARPFLHASLRARVSDFFRDRSVRLAVSQPTGAELTSLLGLSILGLRPTPVPNIPTYREAFAALSAGTVDAVQITPGAEGTTLDQILAEAPEGVTPIFQTGLIDGAYPTFEQAYQQTHHRLPDGALFTAWKAIAAAAAIDAALVVPMLTSPQNVARWRHAAELAIATPNLTDWAKNRGLALSAGSSTTRFLSDLTPDLTALLALRRWVNANTPRWRAHQETRPT</sequence>
<comment type="caution">
    <text evidence="2">The sequence shown here is derived from an EMBL/GenBank/DDBJ whole genome shotgun (WGS) entry which is preliminary data.</text>
</comment>
<gene>
    <name evidence="2" type="ORF">LMG32879_002578</name>
</gene>
<dbReference type="Proteomes" id="UP001176960">
    <property type="component" value="Unassembled WGS sequence"/>
</dbReference>
<evidence type="ECO:0000313" key="3">
    <source>
        <dbReference type="Proteomes" id="UP001176960"/>
    </source>
</evidence>
<dbReference type="EMBL" id="CATKSH010000021">
    <property type="protein sequence ID" value="CAI9121726.1"/>
    <property type="molecule type" value="Genomic_DNA"/>
</dbReference>
<evidence type="ECO:0000256" key="1">
    <source>
        <dbReference type="SAM" id="SignalP"/>
    </source>
</evidence>
<reference evidence="2" key="1">
    <citation type="submission" date="2023-03" db="EMBL/GenBank/DDBJ databases">
        <authorList>
            <person name="Cleenwerck I."/>
        </authorList>
    </citation>
    <scope>NUCLEOTIDE SEQUENCE</scope>
    <source>
        <strain evidence="2">LMG 32879</strain>
    </source>
</reference>
<feature type="chain" id="PRO_5041383438" description="Tripartite tricarboxylate transporter substrate binding protein" evidence="1">
    <location>
        <begin position="35"/>
        <end position="374"/>
    </location>
</feature>
<keyword evidence="1" id="KW-0732">Signal</keyword>